<dbReference type="Pfam" id="PF01603">
    <property type="entry name" value="B56"/>
    <property type="match status" value="2"/>
</dbReference>
<keyword evidence="4" id="KW-1185">Reference proteome</keyword>
<evidence type="ECO:0000313" key="4">
    <source>
        <dbReference type="Proteomes" id="UP001604336"/>
    </source>
</evidence>
<proteinExistence type="inferred from homology"/>
<comment type="similarity">
    <text evidence="1">Belongs to the phosphatase 2A regulatory subunit.</text>
</comment>
<dbReference type="GO" id="GO:0019888">
    <property type="term" value="F:protein phosphatase regulator activity"/>
    <property type="evidence" value="ECO:0007669"/>
    <property type="project" value="UniProtKB-UniRule"/>
</dbReference>
<dbReference type="PIRSF" id="PIRSF028043">
    <property type="entry name" value="PP2A_B56"/>
    <property type="match status" value="1"/>
</dbReference>
<reference evidence="4" key="1">
    <citation type="submission" date="2024-07" db="EMBL/GenBank/DDBJ databases">
        <title>Two chromosome-level genome assemblies of Korean endemic species Abeliophyllum distichum and Forsythia ovata (Oleaceae).</title>
        <authorList>
            <person name="Jang H."/>
        </authorList>
    </citation>
    <scope>NUCLEOTIDE SEQUENCE [LARGE SCALE GENOMIC DNA]</scope>
</reference>
<dbReference type="PANTHER" id="PTHR10257">
    <property type="entry name" value="SERINE/THREONINE PROTEIN PHOSPHATASE 2A PP2A REGULATORY SUBUNIT B"/>
    <property type="match status" value="1"/>
</dbReference>
<dbReference type="AlphaFoldDB" id="A0ABD1W0X7"/>
<evidence type="ECO:0000313" key="3">
    <source>
        <dbReference type="EMBL" id="KAL2543329.1"/>
    </source>
</evidence>
<dbReference type="Proteomes" id="UP001604336">
    <property type="component" value="Unassembled WGS sequence"/>
</dbReference>
<feature type="region of interest" description="Disordered" evidence="2">
    <location>
        <begin position="1"/>
        <end position="40"/>
    </location>
</feature>
<dbReference type="EMBL" id="JBFOLK010000001">
    <property type="protein sequence ID" value="KAL2543329.1"/>
    <property type="molecule type" value="Genomic_DNA"/>
</dbReference>
<protein>
    <recommendedName>
        <fullName evidence="1">Serine/threonine protein phosphatase 2A regulatory subunit</fullName>
    </recommendedName>
</protein>
<organism evidence="3 4">
    <name type="scientific">Abeliophyllum distichum</name>
    <dbReference type="NCBI Taxonomy" id="126358"/>
    <lineage>
        <taxon>Eukaryota</taxon>
        <taxon>Viridiplantae</taxon>
        <taxon>Streptophyta</taxon>
        <taxon>Embryophyta</taxon>
        <taxon>Tracheophyta</taxon>
        <taxon>Spermatophyta</taxon>
        <taxon>Magnoliopsida</taxon>
        <taxon>eudicotyledons</taxon>
        <taxon>Gunneridae</taxon>
        <taxon>Pentapetalae</taxon>
        <taxon>asterids</taxon>
        <taxon>lamiids</taxon>
        <taxon>Lamiales</taxon>
        <taxon>Oleaceae</taxon>
        <taxon>Forsythieae</taxon>
        <taxon>Abeliophyllum</taxon>
    </lineage>
</organism>
<dbReference type="InterPro" id="IPR016024">
    <property type="entry name" value="ARM-type_fold"/>
</dbReference>
<gene>
    <name evidence="3" type="ORF">Adt_04307</name>
</gene>
<evidence type="ECO:0000256" key="1">
    <source>
        <dbReference type="PIRNR" id="PIRNR028043"/>
    </source>
</evidence>
<dbReference type="SUPFAM" id="SSF48371">
    <property type="entry name" value="ARM repeat"/>
    <property type="match status" value="1"/>
</dbReference>
<dbReference type="InterPro" id="IPR002554">
    <property type="entry name" value="PP2A_B56"/>
</dbReference>
<dbReference type="InterPro" id="IPR011989">
    <property type="entry name" value="ARM-like"/>
</dbReference>
<comment type="function">
    <text evidence="1">The B regulatory subunit might modulate substrate selectivity and catalytic activity, and also might direct the localization of the catalytic enzyme to a particular subcellular compartment.</text>
</comment>
<comment type="caution">
    <text evidence="3">The sequence shown here is derived from an EMBL/GenBank/DDBJ whole genome shotgun (WGS) entry which is preliminary data.</text>
</comment>
<sequence length="470" mass="54848">MFKQILNKIPRKHSKSAKDHNLSSSSSKNSKRSEAGSEKISSAVNEVISVPHSVVSVGNNPEDEFFRDRKSKENGIPDTVLYESLPSFADVPSSEKQILFIRKLKFCCTLSDFTDPTKNLREKEIKQQTLMELVDLRENKILDGLELEEDEPAMDPAWPHLQIVYEILLRMVASPETDVKVAIGYIDKSFVLKLIDLFDSEDPREREYLKTIVHRIYGKFMVHRPFIRITINNVFYHFIFETEKHNGIAELLEILGSIINGFSLPLKEEHKLFLQRTLIPLHKPKCLAMYHQQLSYCIAQFLEKDCKLAVMVTRGLLKYWPVTNSSKEVLFLNELEEVLQATQPPEFQLFMVPLFHRISHCLNSLHFQVAERALFLWNNDRIEILILQNRRVILPIIFPALERNSRHHWNQAVHGLTLTIRKFFYDLDPDLVKACLLKFREDESKEDEVKEKRETTWKHLEKLAAEKDAK</sequence>
<dbReference type="PANTHER" id="PTHR10257:SF66">
    <property type="entry name" value="SERINE_THREONINE PROTEIN PHOSPHATASE 2A 59 KDA REGULATORY SUBUNIT B' ETA ISOFORM"/>
    <property type="match status" value="1"/>
</dbReference>
<name>A0ABD1W0X7_9LAMI</name>
<accession>A0ABD1W0X7</accession>
<evidence type="ECO:0000256" key="2">
    <source>
        <dbReference type="SAM" id="MobiDB-lite"/>
    </source>
</evidence>
<dbReference type="FunFam" id="1.25.10.10:FF:000331">
    <property type="entry name" value="Phosphoprotein phosphatase, putative"/>
    <property type="match status" value="1"/>
</dbReference>
<dbReference type="Gene3D" id="1.25.10.10">
    <property type="entry name" value="Leucine-rich Repeat Variant"/>
    <property type="match status" value="1"/>
</dbReference>
<dbReference type="GO" id="GO:0000159">
    <property type="term" value="C:protein phosphatase type 2A complex"/>
    <property type="evidence" value="ECO:0007669"/>
    <property type="project" value="UniProtKB-UniRule"/>
</dbReference>